<dbReference type="STRING" id="762845.BCR26_15995"/>
<dbReference type="CDD" id="cd00293">
    <property type="entry name" value="USP-like"/>
    <property type="match status" value="1"/>
</dbReference>
<dbReference type="PIRSF" id="PIRSF006276">
    <property type="entry name" value="UspA"/>
    <property type="match status" value="1"/>
</dbReference>
<dbReference type="GO" id="GO:0005737">
    <property type="term" value="C:cytoplasm"/>
    <property type="evidence" value="ECO:0007669"/>
    <property type="project" value="UniProtKB-SubCell"/>
</dbReference>
<dbReference type="RefSeq" id="WP_069699374.1">
    <property type="nucleotide sequence ID" value="NZ_JAGGMA010000015.1"/>
</dbReference>
<evidence type="ECO:0000313" key="4">
    <source>
        <dbReference type="EMBL" id="OEH81665.1"/>
    </source>
</evidence>
<evidence type="ECO:0000259" key="3">
    <source>
        <dbReference type="Pfam" id="PF00582"/>
    </source>
</evidence>
<evidence type="ECO:0000256" key="1">
    <source>
        <dbReference type="ARBA" id="ARBA00008791"/>
    </source>
</evidence>
<sequence>MSKRYENILVAVDGSHNSEKAFSEALAIAKEQKAHLFIVCIINEVEIAYSAYAYSKLLAEEKENVEKELLKRVYDAKEMGIQEITPIVEIGNVKELLTKTLPERYNIDLLIVGATGKGAIQRITIGSTAAYVVNHAPCNIMVIK</sequence>
<dbReference type="InterPro" id="IPR006015">
    <property type="entry name" value="Universal_stress_UspA"/>
</dbReference>
<organism evidence="4 5">
    <name type="scientific">Enterococcus rivorum</name>
    <dbReference type="NCBI Taxonomy" id="762845"/>
    <lineage>
        <taxon>Bacteria</taxon>
        <taxon>Bacillati</taxon>
        <taxon>Bacillota</taxon>
        <taxon>Bacilli</taxon>
        <taxon>Lactobacillales</taxon>
        <taxon>Enterococcaceae</taxon>
        <taxon>Enterococcus</taxon>
    </lineage>
</organism>
<proteinExistence type="inferred from homology"/>
<comment type="caution">
    <text evidence="4">The sequence shown here is derived from an EMBL/GenBank/DDBJ whole genome shotgun (WGS) entry which is preliminary data.</text>
</comment>
<feature type="domain" description="UspA" evidence="3">
    <location>
        <begin position="5"/>
        <end position="144"/>
    </location>
</feature>
<dbReference type="InterPro" id="IPR014729">
    <property type="entry name" value="Rossmann-like_a/b/a_fold"/>
</dbReference>
<dbReference type="SUPFAM" id="SSF52402">
    <property type="entry name" value="Adenine nucleotide alpha hydrolases-like"/>
    <property type="match status" value="1"/>
</dbReference>
<dbReference type="PRINTS" id="PR01438">
    <property type="entry name" value="UNVRSLSTRESS"/>
</dbReference>
<evidence type="ECO:0000256" key="2">
    <source>
        <dbReference type="PIRNR" id="PIRNR006276"/>
    </source>
</evidence>
<dbReference type="Pfam" id="PF00582">
    <property type="entry name" value="Usp"/>
    <property type="match status" value="1"/>
</dbReference>
<gene>
    <name evidence="4" type="ORF">BCR26_15995</name>
</gene>
<dbReference type="OrthoDB" id="9777884at2"/>
<keyword evidence="5" id="KW-1185">Reference proteome</keyword>
<dbReference type="AlphaFoldDB" id="A0A1E5KUU3"/>
<dbReference type="InterPro" id="IPR006016">
    <property type="entry name" value="UspA"/>
</dbReference>
<accession>A0A1E5KUU3</accession>
<evidence type="ECO:0000313" key="5">
    <source>
        <dbReference type="Proteomes" id="UP000095256"/>
    </source>
</evidence>
<protein>
    <recommendedName>
        <fullName evidence="2">Universal stress protein</fullName>
    </recommendedName>
</protein>
<name>A0A1E5KUU3_9ENTE</name>
<dbReference type="Proteomes" id="UP000095256">
    <property type="component" value="Unassembled WGS sequence"/>
</dbReference>
<keyword evidence="2" id="KW-0963">Cytoplasm</keyword>
<comment type="subcellular location">
    <subcellularLocation>
        <location evidence="2">Cytoplasm</location>
    </subcellularLocation>
</comment>
<comment type="similarity">
    <text evidence="1 2">Belongs to the universal stress protein A family.</text>
</comment>
<reference evidence="4 5" key="1">
    <citation type="submission" date="2016-09" db="EMBL/GenBank/DDBJ databases">
        <authorList>
            <person name="Capua I."/>
            <person name="De Benedictis P."/>
            <person name="Joannis T."/>
            <person name="Lombin L.H."/>
            <person name="Cattoli G."/>
        </authorList>
    </citation>
    <scope>NUCLEOTIDE SEQUENCE [LARGE SCALE GENOMIC DNA]</scope>
    <source>
        <strain evidence="4 5">LMG 25899</strain>
    </source>
</reference>
<dbReference type="EMBL" id="MIEK01000039">
    <property type="protein sequence ID" value="OEH81665.1"/>
    <property type="molecule type" value="Genomic_DNA"/>
</dbReference>
<dbReference type="PANTHER" id="PTHR46268">
    <property type="entry name" value="STRESS RESPONSE PROTEIN NHAX"/>
    <property type="match status" value="1"/>
</dbReference>
<dbReference type="Gene3D" id="3.40.50.620">
    <property type="entry name" value="HUPs"/>
    <property type="match status" value="1"/>
</dbReference>
<dbReference type="PANTHER" id="PTHR46268:SF6">
    <property type="entry name" value="UNIVERSAL STRESS PROTEIN UP12"/>
    <property type="match status" value="1"/>
</dbReference>